<dbReference type="EMBL" id="AM409314">
    <property type="protein sequence ID" value="CAQ57889.1"/>
    <property type="molecule type" value="Genomic_DNA"/>
</dbReference>
<evidence type="ECO:0000256" key="2">
    <source>
        <dbReference type="ARBA" id="ARBA00023157"/>
    </source>
</evidence>
<gene>
    <name evidence="4" type="primary">gaim</name>
</gene>
<dbReference type="InterPro" id="IPR000833">
    <property type="entry name" value="A-amylase_inhib"/>
</dbReference>
<organism evidence="4">
    <name type="scientific">Streptomyces glaucescens</name>
    <dbReference type="NCBI Taxonomy" id="1907"/>
    <lineage>
        <taxon>Bacteria</taxon>
        <taxon>Bacillati</taxon>
        <taxon>Actinomycetota</taxon>
        <taxon>Actinomycetes</taxon>
        <taxon>Kitasatosporales</taxon>
        <taxon>Streptomycetaceae</taxon>
        <taxon>Streptomyces</taxon>
    </lineage>
</organism>
<dbReference type="SUPFAM" id="SSF49498">
    <property type="entry name" value="alpha-Amylase inhibitor tendamistat"/>
    <property type="match status" value="1"/>
</dbReference>
<name>B3CJE8_STRGA</name>
<dbReference type="Gene3D" id="2.60.40.20">
    <property type="entry name" value="Alpha-amylase inhibitor"/>
    <property type="match status" value="1"/>
</dbReference>
<sequence length="113" mass="11459">MNRFLYSSLVTVAAALLATASGAAHAGAQEGADDRGGAAWSAAPECVTFSADWRYTFVTNNCPDTHTLKVVYRDGTDVPSRVAPPGAMVTFPGHGTTGNAVLGVIACDGGADA</sequence>
<evidence type="ECO:0000256" key="3">
    <source>
        <dbReference type="SAM" id="SignalP"/>
    </source>
</evidence>
<evidence type="ECO:0000313" key="4">
    <source>
        <dbReference type="EMBL" id="CAQ57889.1"/>
    </source>
</evidence>
<dbReference type="AlphaFoldDB" id="B3CJE8"/>
<accession>B3CJE8</accession>
<keyword evidence="3" id="KW-0732">Signal</keyword>
<dbReference type="SMART" id="SM00783">
    <property type="entry name" value="A_amylase_inhib"/>
    <property type="match status" value="1"/>
</dbReference>
<proteinExistence type="predicted"/>
<feature type="chain" id="PRO_5039504775" evidence="3">
    <location>
        <begin position="27"/>
        <end position="113"/>
    </location>
</feature>
<dbReference type="Pfam" id="PF01356">
    <property type="entry name" value="A_amylase_inhib"/>
    <property type="match status" value="1"/>
</dbReference>
<keyword evidence="2" id="KW-1015">Disulfide bond</keyword>
<reference evidence="4" key="1">
    <citation type="journal article" date="2009" name="J. Biotechnol.">
        <title>The gac-gene cluster for the production of acarbose from Streptomyces glaucescens GLA.O: identification, isolation and characterization.</title>
        <authorList>
            <person name="Rockser Y."/>
            <person name="Wehmeier U.F."/>
        </authorList>
    </citation>
    <scope>NUCLEOTIDE SEQUENCE</scope>
    <source>
        <strain evidence="4">GLA.O</strain>
    </source>
</reference>
<dbReference type="GO" id="GO:0015066">
    <property type="term" value="F:alpha-amylase inhibitor activity"/>
    <property type="evidence" value="ECO:0007669"/>
    <property type="project" value="UniProtKB-KW"/>
</dbReference>
<keyword evidence="1 4" id="KW-0022">Alpha-amylase inhibitor</keyword>
<feature type="signal peptide" evidence="3">
    <location>
        <begin position="1"/>
        <end position="26"/>
    </location>
</feature>
<evidence type="ECO:0000256" key="1">
    <source>
        <dbReference type="ARBA" id="ARBA00022579"/>
    </source>
</evidence>
<protein>
    <submittedName>
        <fullName evidence="4">Alpha-amylase inhibitor Gaim</fullName>
    </submittedName>
</protein>
<dbReference type="InterPro" id="IPR036379">
    <property type="entry name" value="A-amylase_inhib_sf"/>
</dbReference>